<dbReference type="EMBL" id="SNRY01011172">
    <property type="protein sequence ID" value="KAA6304854.1"/>
    <property type="molecule type" value="Genomic_DNA"/>
</dbReference>
<comment type="caution">
    <text evidence="2">The sequence shown here is derived from an EMBL/GenBank/DDBJ whole genome shotgun (WGS) entry which is preliminary data.</text>
</comment>
<evidence type="ECO:0000313" key="2">
    <source>
        <dbReference type="EMBL" id="KAA6304854.1"/>
    </source>
</evidence>
<feature type="domain" description="Wadjet protein JetD C-terminal" evidence="1">
    <location>
        <begin position="1"/>
        <end position="72"/>
    </location>
</feature>
<sequence length="79" mass="9400">MLSRFRGYFPHVQSILMNKETFDRYSENDEGTPSKITGTLNLTDDEQQLYEHLKTHNWRLEQEKISVAQVNQMIKDILK</sequence>
<name>A0A5J4P8E9_9ZZZZ</name>
<protein>
    <recommendedName>
        <fullName evidence="1">Wadjet protein JetD C-terminal domain-containing protein</fullName>
    </recommendedName>
</protein>
<gene>
    <name evidence="2" type="ORF">EZS27_043495</name>
</gene>
<evidence type="ECO:0000259" key="1">
    <source>
        <dbReference type="Pfam" id="PF09983"/>
    </source>
</evidence>
<dbReference type="AlphaFoldDB" id="A0A5J4P8E9"/>
<accession>A0A5J4P8E9</accession>
<dbReference type="Pfam" id="PF09983">
    <property type="entry name" value="JetD_C"/>
    <property type="match status" value="1"/>
</dbReference>
<proteinExistence type="predicted"/>
<reference evidence="2" key="1">
    <citation type="submission" date="2019-03" db="EMBL/GenBank/DDBJ databases">
        <title>Single cell metagenomics reveals metabolic interactions within the superorganism composed of flagellate Streblomastix strix and complex community of Bacteroidetes bacteria on its surface.</title>
        <authorList>
            <person name="Treitli S.C."/>
            <person name="Kolisko M."/>
            <person name="Husnik F."/>
            <person name="Keeling P."/>
            <person name="Hampl V."/>
        </authorList>
    </citation>
    <scope>NUCLEOTIDE SEQUENCE</scope>
    <source>
        <strain evidence="2">STM</strain>
    </source>
</reference>
<dbReference type="InterPro" id="IPR024534">
    <property type="entry name" value="JetD_C"/>
</dbReference>
<organism evidence="2">
    <name type="scientific">termite gut metagenome</name>
    <dbReference type="NCBI Taxonomy" id="433724"/>
    <lineage>
        <taxon>unclassified sequences</taxon>
        <taxon>metagenomes</taxon>
        <taxon>organismal metagenomes</taxon>
    </lineage>
</organism>